<keyword evidence="2" id="KW-1185">Reference proteome</keyword>
<dbReference type="EMBL" id="KZ305039">
    <property type="protein sequence ID" value="PIA41518.1"/>
    <property type="molecule type" value="Genomic_DNA"/>
</dbReference>
<dbReference type="InParanoid" id="A0A2G5DDB5"/>
<name>A0A2G5DDB5_AQUCA</name>
<organism evidence="1 2">
    <name type="scientific">Aquilegia coerulea</name>
    <name type="common">Rocky mountain columbine</name>
    <dbReference type="NCBI Taxonomy" id="218851"/>
    <lineage>
        <taxon>Eukaryota</taxon>
        <taxon>Viridiplantae</taxon>
        <taxon>Streptophyta</taxon>
        <taxon>Embryophyta</taxon>
        <taxon>Tracheophyta</taxon>
        <taxon>Spermatophyta</taxon>
        <taxon>Magnoliopsida</taxon>
        <taxon>Ranunculales</taxon>
        <taxon>Ranunculaceae</taxon>
        <taxon>Thalictroideae</taxon>
        <taxon>Aquilegia</taxon>
    </lineage>
</organism>
<reference evidence="1 2" key="1">
    <citation type="submission" date="2017-09" db="EMBL/GenBank/DDBJ databases">
        <title>WGS assembly of Aquilegia coerulea Goldsmith.</title>
        <authorList>
            <person name="Hodges S."/>
            <person name="Kramer E."/>
            <person name="Nordborg M."/>
            <person name="Tomkins J."/>
            <person name="Borevitz J."/>
            <person name="Derieg N."/>
            <person name="Yan J."/>
            <person name="Mihaltcheva S."/>
            <person name="Hayes R.D."/>
            <person name="Rokhsar D."/>
        </authorList>
    </citation>
    <scope>NUCLEOTIDE SEQUENCE [LARGE SCALE GENOMIC DNA]</scope>
    <source>
        <strain evidence="2">cv. Goldsmith</strain>
    </source>
</reference>
<protein>
    <submittedName>
        <fullName evidence="1">Uncharacterized protein</fullName>
    </submittedName>
</protein>
<accession>A0A2G5DDB5</accession>
<sequence length="100" mass="11975">MLLYCTWMKCLSCQKLVTNIRGLGQILRYTVLWCVWRERNNKIFNDIQINESMLKMSTKITMWEWLYVAKEGTVLYRECSITHRGLNTTSKEGERWCNNS</sequence>
<dbReference type="OrthoDB" id="696485at2759"/>
<dbReference type="AlphaFoldDB" id="A0A2G5DDB5"/>
<gene>
    <name evidence="1" type="ORF">AQUCO_02200144v1</name>
</gene>
<evidence type="ECO:0000313" key="2">
    <source>
        <dbReference type="Proteomes" id="UP000230069"/>
    </source>
</evidence>
<proteinExistence type="predicted"/>
<dbReference type="Proteomes" id="UP000230069">
    <property type="component" value="Unassembled WGS sequence"/>
</dbReference>
<evidence type="ECO:0000313" key="1">
    <source>
        <dbReference type="EMBL" id="PIA41518.1"/>
    </source>
</evidence>